<dbReference type="AlphaFoldDB" id="A0AAV2HDK6"/>
<keyword evidence="2" id="KW-1185">Reference proteome</keyword>
<sequence length="94" mass="10541">MSTQQHGGLKKKNRDTWYYLELLGCARYLAQQTGTFTGHNVVAVVTGHQKLLTAPLPTAIQQIKTLSEQEGVTIETVIDFNRKWKSILQQQGKG</sequence>
<dbReference type="EMBL" id="CAXITT010000096">
    <property type="protein sequence ID" value="CAL1531717.1"/>
    <property type="molecule type" value="Genomic_DNA"/>
</dbReference>
<organism evidence="1 2">
    <name type="scientific">Lymnaea stagnalis</name>
    <name type="common">Great pond snail</name>
    <name type="synonym">Helix stagnalis</name>
    <dbReference type="NCBI Taxonomy" id="6523"/>
    <lineage>
        <taxon>Eukaryota</taxon>
        <taxon>Metazoa</taxon>
        <taxon>Spiralia</taxon>
        <taxon>Lophotrochozoa</taxon>
        <taxon>Mollusca</taxon>
        <taxon>Gastropoda</taxon>
        <taxon>Heterobranchia</taxon>
        <taxon>Euthyneura</taxon>
        <taxon>Panpulmonata</taxon>
        <taxon>Hygrophila</taxon>
        <taxon>Lymnaeoidea</taxon>
        <taxon>Lymnaeidae</taxon>
        <taxon>Lymnaea</taxon>
    </lineage>
</organism>
<accession>A0AAV2HDK6</accession>
<evidence type="ECO:0000313" key="1">
    <source>
        <dbReference type="EMBL" id="CAL1531717.1"/>
    </source>
</evidence>
<proteinExistence type="predicted"/>
<evidence type="ECO:0000313" key="2">
    <source>
        <dbReference type="Proteomes" id="UP001497497"/>
    </source>
</evidence>
<dbReference type="Gene3D" id="3.40.50.1010">
    <property type="entry name" value="5'-nuclease"/>
    <property type="match status" value="1"/>
</dbReference>
<reference evidence="1 2" key="1">
    <citation type="submission" date="2024-04" db="EMBL/GenBank/DDBJ databases">
        <authorList>
            <consortium name="Genoscope - CEA"/>
            <person name="William W."/>
        </authorList>
    </citation>
    <scope>NUCLEOTIDE SEQUENCE [LARGE SCALE GENOMIC DNA]</scope>
</reference>
<dbReference type="Proteomes" id="UP001497497">
    <property type="component" value="Unassembled WGS sequence"/>
</dbReference>
<gene>
    <name evidence="1" type="ORF">GSLYS_00005812001</name>
</gene>
<name>A0AAV2HDK6_LYMST</name>
<comment type="caution">
    <text evidence="1">The sequence shown here is derived from an EMBL/GenBank/DDBJ whole genome shotgun (WGS) entry which is preliminary data.</text>
</comment>
<protein>
    <submittedName>
        <fullName evidence="1">Uncharacterized protein</fullName>
    </submittedName>
</protein>